<dbReference type="Pfam" id="PF08742">
    <property type="entry name" value="C8"/>
    <property type="match status" value="1"/>
</dbReference>
<reference evidence="2 3" key="1">
    <citation type="submission" date="2024-05" db="EMBL/GenBank/DDBJ databases">
        <title>Genome sequencing and assembly of Indian major carp, Cirrhinus mrigala (Hamilton, 1822).</title>
        <authorList>
            <person name="Mohindra V."/>
            <person name="Chowdhury L.M."/>
            <person name="Lal K."/>
            <person name="Jena J.K."/>
        </authorList>
    </citation>
    <scope>NUCLEOTIDE SEQUENCE [LARGE SCALE GENOMIC DNA]</scope>
    <source>
        <strain evidence="2">CM1030</strain>
        <tissue evidence="2">Blood</tissue>
    </source>
</reference>
<dbReference type="EMBL" id="JAMKFB020000025">
    <property type="protein sequence ID" value="KAL0155874.1"/>
    <property type="molecule type" value="Genomic_DNA"/>
</dbReference>
<name>A0ABD0N353_CIRMR</name>
<dbReference type="InterPro" id="IPR014853">
    <property type="entry name" value="VWF/SSPO/ZAN-like_Cys-rich_dom"/>
</dbReference>
<evidence type="ECO:0000259" key="1">
    <source>
        <dbReference type="Pfam" id="PF08742"/>
    </source>
</evidence>
<proteinExistence type="predicted"/>
<keyword evidence="3" id="KW-1185">Reference proteome</keyword>
<gene>
    <name evidence="2" type="ORF">M9458_050137</name>
</gene>
<protein>
    <recommendedName>
        <fullName evidence="1">VWF/SSPO/Zonadhesin-like cysteine-rich domain-containing protein</fullName>
    </recommendedName>
</protein>
<dbReference type="Proteomes" id="UP001529510">
    <property type="component" value="Unassembled WGS sequence"/>
</dbReference>
<sequence>NVSVCKQYLSSPGFADCANVMDMSSFEKTCADDLCQCFGNHDCLCNTLTEISR</sequence>
<comment type="caution">
    <text evidence="2">The sequence shown here is derived from an EMBL/GenBank/DDBJ whole genome shotgun (WGS) entry which is preliminary data.</text>
</comment>
<evidence type="ECO:0000313" key="2">
    <source>
        <dbReference type="EMBL" id="KAL0155874.1"/>
    </source>
</evidence>
<dbReference type="AlphaFoldDB" id="A0ABD0N353"/>
<organism evidence="2 3">
    <name type="scientific">Cirrhinus mrigala</name>
    <name type="common">Mrigala</name>
    <dbReference type="NCBI Taxonomy" id="683832"/>
    <lineage>
        <taxon>Eukaryota</taxon>
        <taxon>Metazoa</taxon>
        <taxon>Chordata</taxon>
        <taxon>Craniata</taxon>
        <taxon>Vertebrata</taxon>
        <taxon>Euteleostomi</taxon>
        <taxon>Actinopterygii</taxon>
        <taxon>Neopterygii</taxon>
        <taxon>Teleostei</taxon>
        <taxon>Ostariophysi</taxon>
        <taxon>Cypriniformes</taxon>
        <taxon>Cyprinidae</taxon>
        <taxon>Labeoninae</taxon>
        <taxon>Labeonini</taxon>
        <taxon>Cirrhinus</taxon>
    </lineage>
</organism>
<feature type="non-terminal residue" evidence="2">
    <location>
        <position position="53"/>
    </location>
</feature>
<evidence type="ECO:0000313" key="3">
    <source>
        <dbReference type="Proteomes" id="UP001529510"/>
    </source>
</evidence>
<accession>A0ABD0N353</accession>
<feature type="domain" description="VWF/SSPO/Zonadhesin-like cysteine-rich" evidence="1">
    <location>
        <begin position="5"/>
        <end position="52"/>
    </location>
</feature>
<feature type="non-terminal residue" evidence="2">
    <location>
        <position position="1"/>
    </location>
</feature>